<dbReference type="RefSeq" id="WP_093972977.1">
    <property type="nucleotide sequence ID" value="NZ_FXXQ01000002.1"/>
</dbReference>
<dbReference type="GO" id="GO:0006567">
    <property type="term" value="P:L-threonine catabolic process"/>
    <property type="evidence" value="ECO:0007669"/>
    <property type="project" value="TreeGrafter"/>
</dbReference>
<proteinExistence type="predicted"/>
<dbReference type="NCBIfam" id="NF006094">
    <property type="entry name" value="PRK08246.1"/>
    <property type="match status" value="1"/>
</dbReference>
<dbReference type="GO" id="GO:0006565">
    <property type="term" value="P:L-serine catabolic process"/>
    <property type="evidence" value="ECO:0007669"/>
    <property type="project" value="TreeGrafter"/>
</dbReference>
<dbReference type="Pfam" id="PF00291">
    <property type="entry name" value="PALP"/>
    <property type="match status" value="1"/>
</dbReference>
<organism evidence="5 6">
    <name type="scientific">Boseongicola aestuarii</name>
    <dbReference type="NCBI Taxonomy" id="1470561"/>
    <lineage>
        <taxon>Bacteria</taxon>
        <taxon>Pseudomonadati</taxon>
        <taxon>Pseudomonadota</taxon>
        <taxon>Alphaproteobacteria</taxon>
        <taxon>Rhodobacterales</taxon>
        <taxon>Paracoccaceae</taxon>
        <taxon>Boseongicola</taxon>
    </lineage>
</organism>
<dbReference type="Proteomes" id="UP000201838">
    <property type="component" value="Unassembled WGS sequence"/>
</dbReference>
<dbReference type="GO" id="GO:0009097">
    <property type="term" value="P:isoleucine biosynthetic process"/>
    <property type="evidence" value="ECO:0007669"/>
    <property type="project" value="TreeGrafter"/>
</dbReference>
<dbReference type="InterPro" id="IPR050147">
    <property type="entry name" value="Ser/Thr_Dehydratase"/>
</dbReference>
<evidence type="ECO:0000256" key="1">
    <source>
        <dbReference type="ARBA" id="ARBA00001933"/>
    </source>
</evidence>
<feature type="domain" description="Tryptophan synthase beta chain-like PALP" evidence="4">
    <location>
        <begin position="17"/>
        <end position="299"/>
    </location>
</feature>
<dbReference type="GO" id="GO:0003941">
    <property type="term" value="F:L-serine ammonia-lyase activity"/>
    <property type="evidence" value="ECO:0007669"/>
    <property type="project" value="TreeGrafter"/>
</dbReference>
<dbReference type="OrthoDB" id="9811476at2"/>
<name>A0A238IYG9_9RHOB</name>
<dbReference type="EC" id="4.2.1.-" evidence="5"/>
<dbReference type="AlphaFoldDB" id="A0A238IYG9"/>
<accession>A0A238IYG9</accession>
<sequence length="308" mass="31887">MQAPTPKEIANAGDRIEPYVHRTPVLESHALIDGRIIELKLENTQLTGSFKVRGAFNTLLTSDVPGAGVVAASGGNHGAAVAYAAGKLGHKATIFVPEVAGASKIALIRETGADLHVVPGQYAEALALAQAFEAETGAMQIHAYDSPKTLAGQGAVMREWEAQYLASHTVLIAVGGGGLIGGALAWLEGRKDIVAVEPERAPTLHAALEAGAPVDVEVGGIAANALGARRIGQLCFDLAVEHQVETVLVNDDAIAEAQRLLWRVCRQWVEPAGATALAALISGAYRPVTKESVGVLVCGANPAPGPFD</sequence>
<evidence type="ECO:0000256" key="3">
    <source>
        <dbReference type="ARBA" id="ARBA00023239"/>
    </source>
</evidence>
<reference evidence="5 6" key="1">
    <citation type="submission" date="2017-05" db="EMBL/GenBank/DDBJ databases">
        <authorList>
            <person name="Song R."/>
            <person name="Chenine A.L."/>
            <person name="Ruprecht R.M."/>
        </authorList>
    </citation>
    <scope>NUCLEOTIDE SEQUENCE [LARGE SCALE GENOMIC DNA]</scope>
    <source>
        <strain evidence="5 6">CECT 8489</strain>
    </source>
</reference>
<protein>
    <submittedName>
        <fullName evidence="5">Phenylserine dehydratase</fullName>
        <ecNumber evidence="5">4.2.1.-</ecNumber>
    </submittedName>
</protein>
<evidence type="ECO:0000313" key="5">
    <source>
        <dbReference type="EMBL" id="SMX23032.1"/>
    </source>
</evidence>
<gene>
    <name evidence="5" type="primary">psdht_1</name>
    <name evidence="5" type="ORF">BOA8489_01132</name>
</gene>
<evidence type="ECO:0000256" key="2">
    <source>
        <dbReference type="ARBA" id="ARBA00022898"/>
    </source>
</evidence>
<evidence type="ECO:0000313" key="6">
    <source>
        <dbReference type="Proteomes" id="UP000201838"/>
    </source>
</evidence>
<dbReference type="SUPFAM" id="SSF53686">
    <property type="entry name" value="Tryptophan synthase beta subunit-like PLP-dependent enzymes"/>
    <property type="match status" value="1"/>
</dbReference>
<dbReference type="InterPro" id="IPR036052">
    <property type="entry name" value="TrpB-like_PALP_sf"/>
</dbReference>
<dbReference type="PANTHER" id="PTHR48078:SF6">
    <property type="entry name" value="L-THREONINE DEHYDRATASE CATABOLIC TDCB"/>
    <property type="match status" value="1"/>
</dbReference>
<evidence type="ECO:0000259" key="4">
    <source>
        <dbReference type="Pfam" id="PF00291"/>
    </source>
</evidence>
<comment type="cofactor">
    <cofactor evidence="1">
        <name>pyridoxal 5'-phosphate</name>
        <dbReference type="ChEBI" id="CHEBI:597326"/>
    </cofactor>
</comment>
<dbReference type="EMBL" id="FXXQ01000002">
    <property type="protein sequence ID" value="SMX23032.1"/>
    <property type="molecule type" value="Genomic_DNA"/>
</dbReference>
<dbReference type="PANTHER" id="PTHR48078">
    <property type="entry name" value="THREONINE DEHYDRATASE, MITOCHONDRIAL-RELATED"/>
    <property type="match status" value="1"/>
</dbReference>
<dbReference type="Gene3D" id="3.40.50.1100">
    <property type="match status" value="2"/>
</dbReference>
<keyword evidence="3 5" id="KW-0456">Lyase</keyword>
<dbReference type="InterPro" id="IPR001926">
    <property type="entry name" value="TrpB-like_PALP"/>
</dbReference>
<dbReference type="GO" id="GO:0004794">
    <property type="term" value="F:threonine deaminase activity"/>
    <property type="evidence" value="ECO:0007669"/>
    <property type="project" value="TreeGrafter"/>
</dbReference>
<keyword evidence="6" id="KW-1185">Reference proteome</keyword>
<keyword evidence="2" id="KW-0663">Pyridoxal phosphate</keyword>